<feature type="compositionally biased region" description="Polar residues" evidence="1">
    <location>
        <begin position="353"/>
        <end position="378"/>
    </location>
</feature>
<feature type="compositionally biased region" description="Low complexity" evidence="1">
    <location>
        <begin position="248"/>
        <end position="263"/>
    </location>
</feature>
<feature type="region of interest" description="Disordered" evidence="1">
    <location>
        <begin position="87"/>
        <end position="122"/>
    </location>
</feature>
<dbReference type="Proteomes" id="UP000243723">
    <property type="component" value="Unassembled WGS sequence"/>
</dbReference>
<feature type="compositionally biased region" description="Polar residues" evidence="1">
    <location>
        <begin position="466"/>
        <end position="475"/>
    </location>
</feature>
<feature type="compositionally biased region" description="Basic and acidic residues" evidence="1">
    <location>
        <begin position="342"/>
        <end position="352"/>
    </location>
</feature>
<comment type="caution">
    <text evidence="2">The sequence shown here is derived from an EMBL/GenBank/DDBJ whole genome shotgun (WGS) entry which is preliminary data.</text>
</comment>
<dbReference type="InterPro" id="IPR017956">
    <property type="entry name" value="AT_hook_DNA-bd_motif"/>
</dbReference>
<feature type="region of interest" description="Disordered" evidence="1">
    <location>
        <begin position="645"/>
        <end position="669"/>
    </location>
</feature>
<feature type="compositionally biased region" description="Low complexity" evidence="1">
    <location>
        <begin position="552"/>
        <end position="567"/>
    </location>
</feature>
<feature type="region of interest" description="Disordered" evidence="1">
    <location>
        <begin position="236"/>
        <end position="527"/>
    </location>
</feature>
<proteinExistence type="predicted"/>
<gene>
    <name evidence="2" type="ORF">B9Z65_3959</name>
</gene>
<reference evidence="2 3" key="1">
    <citation type="submission" date="2017-05" db="EMBL/GenBank/DDBJ databases">
        <title>Draft genome sequence of Elsinoe australis.</title>
        <authorList>
            <person name="Cheng Q."/>
        </authorList>
    </citation>
    <scope>NUCLEOTIDE SEQUENCE [LARGE SCALE GENOMIC DNA]</scope>
    <source>
        <strain evidence="2 3">NL1</strain>
    </source>
</reference>
<dbReference type="GO" id="GO:0003677">
    <property type="term" value="F:DNA binding"/>
    <property type="evidence" value="ECO:0007669"/>
    <property type="project" value="InterPro"/>
</dbReference>
<organism evidence="2 3">
    <name type="scientific">Elsinoe australis</name>
    <dbReference type="NCBI Taxonomy" id="40998"/>
    <lineage>
        <taxon>Eukaryota</taxon>
        <taxon>Fungi</taxon>
        <taxon>Dikarya</taxon>
        <taxon>Ascomycota</taxon>
        <taxon>Pezizomycotina</taxon>
        <taxon>Dothideomycetes</taxon>
        <taxon>Dothideomycetidae</taxon>
        <taxon>Myriangiales</taxon>
        <taxon>Elsinoaceae</taxon>
        <taxon>Elsinoe</taxon>
    </lineage>
</organism>
<sequence>MPPLVHDSEDESSEELFLDTYGAEQFRDPIAIDDNLGQLDSDDRLALVHARTHLKRKALEAESQPLSTIMALKAATVDLFDIESTFGNDGPMDKSSTKKRRKTAGEMTESPRKRVKDTGRSWSAKHHIIEGPALNDMASNSKQIPAGMLCNEDAVETLQGARSFGTQAARENVLLPPSSGLSAECGAKDGTATAANSSGDTVRIATDEQQVMVEHALQADPGIYEHESYPVESSVRLTTGDNGEVNHSSNSSSSIPWSAGPISNTQTPSNNSKKRSQSSQSAKSNRSSKSKRRTVSEQHNSRAIDSSQASHDELSMAPPEISSTSRKRSRRESATQRISRSASDDRSTHRVNESASQDDLASPNISKEQYNVQPSRSRSGAIEYEQIDWSLPPEKAARKQKNKRTKTGGSVNSENSQIDKQADAQLQLEAEVARRAREARDEDSSGLRARASAQNSREVKEHDSEALSSGDSSGVQAAELASHKKGDPNATVAENERSPARTSQAERSIQQHLSQPRTTDLYTSQHITLEASKDKEISVPVLQHAFATPGVQASPTHTQSPQTTSPTIDNVLPGHDARKDAPTHSPSSVADKPDSNPTSSAMPPPSSSARKKKSKRSHTTIFEDHVGLRGRGVVDDEAEVEEVHVSLKQQQATRKKRGRPRKAPALNEDVVETQKGVLVAGDVTKVNGADKPLEANLQEVPKKGRGRPKKKQTEAVAETQEEVAQPPAQKDNKGPATHEEEEDLFAAVDAERGSMVAKATEELAKTPTPSPGKTMEPCVGKENPIHVSASSKDVDRGGEINTRTSKERLMHSPIKKNALSKSKYRVGLSRTQRIQPLLRIMKR</sequence>
<feature type="region of interest" description="Disordered" evidence="1">
    <location>
        <begin position="548"/>
        <end position="625"/>
    </location>
</feature>
<evidence type="ECO:0000313" key="2">
    <source>
        <dbReference type="EMBL" id="PSK42045.1"/>
    </source>
</evidence>
<evidence type="ECO:0000256" key="1">
    <source>
        <dbReference type="SAM" id="MobiDB-lite"/>
    </source>
</evidence>
<feature type="region of interest" description="Disordered" evidence="1">
    <location>
        <begin position="685"/>
        <end position="743"/>
    </location>
</feature>
<dbReference type="EMBL" id="NHZQ01000335">
    <property type="protein sequence ID" value="PSK42045.1"/>
    <property type="molecule type" value="Genomic_DNA"/>
</dbReference>
<feature type="compositionally biased region" description="Polar residues" evidence="1">
    <location>
        <begin position="236"/>
        <end position="247"/>
    </location>
</feature>
<dbReference type="AlphaFoldDB" id="A0A2P7Z1F6"/>
<name>A0A2P7Z1F6_9PEZI</name>
<feature type="compositionally biased region" description="Basic residues" evidence="1">
    <location>
        <begin position="609"/>
        <end position="618"/>
    </location>
</feature>
<feature type="compositionally biased region" description="Basic residues" evidence="1">
    <location>
        <begin position="653"/>
        <end position="662"/>
    </location>
</feature>
<dbReference type="OrthoDB" id="5404794at2759"/>
<accession>A0A2P7Z1F6</accession>
<dbReference type="SMART" id="SM00384">
    <property type="entry name" value="AT_hook"/>
    <property type="match status" value="2"/>
</dbReference>
<feature type="compositionally biased region" description="Basic and acidic residues" evidence="1">
    <location>
        <begin position="109"/>
        <end position="119"/>
    </location>
</feature>
<evidence type="ECO:0000313" key="3">
    <source>
        <dbReference type="Proteomes" id="UP000243723"/>
    </source>
</evidence>
<feature type="compositionally biased region" description="Polar residues" evidence="1">
    <location>
        <begin position="500"/>
        <end position="527"/>
    </location>
</feature>
<keyword evidence="3" id="KW-1185">Reference proteome</keyword>
<feature type="region of interest" description="Disordered" evidence="1">
    <location>
        <begin position="761"/>
        <end position="824"/>
    </location>
</feature>
<protein>
    <submittedName>
        <fullName evidence="2">Uncharacterized protein</fullName>
    </submittedName>
</protein>
<feature type="compositionally biased region" description="Polar residues" evidence="1">
    <location>
        <begin position="407"/>
        <end position="419"/>
    </location>
</feature>
<feature type="compositionally biased region" description="Basic and acidic residues" evidence="1">
    <location>
        <begin position="792"/>
        <end position="810"/>
    </location>
</feature>
<feature type="compositionally biased region" description="Basic and acidic residues" evidence="1">
    <location>
        <begin position="431"/>
        <end position="445"/>
    </location>
</feature>
<feature type="compositionally biased region" description="Low complexity" evidence="1">
    <location>
        <begin position="714"/>
        <end position="725"/>
    </location>
</feature>